<dbReference type="InterPro" id="IPR000873">
    <property type="entry name" value="AMP-dep_synth/lig_dom"/>
</dbReference>
<accession>A0A561TW27</accession>
<sequence>MTAIDLLARLERVANERSGDIALVCGRRDGSGQSLRFAELYRAALRTVDALCGEGVERGHRAVVMTQDPFELAVVICALLRLGAVPVLIDPGLPRADLRACLDEVAPEVFIGQPAALLARRVLGWANGHVRIALATRAGRPLVWARALPIGRPVAGAVPEAPPVVRSPAPDDLAMIAFTSGSTGRPKGVEYHYSTLTGQLDALEPLLAGSDRGPLLSGFLPFVLFGPALGLTTIAPAVSHRAPARTPPQRVLRPLLDHRASTVVASPAVLSLLAEHCARRGLVLSSVNRVLSFGAPLHRRLADLLHRVLRPDAEVLSVYGATECLPVSAVSTARLREGAGGSCVGRPLPGLSVRVLEADATGVGEIAVAGPNVSVAYHSRPEATAAAKLAADCGLLHRTGDLGRFDEQDRLWFHGRKAHRVTGSDFTLCTEEIEAATGRVPVVRRTALVGIGPAGQQRAVLCAELEPGRDTGRESRCTARQLLSEALALVPGGQHVEALLIHPRFPTDIRHNSKIDRVHLATWAAQRLGSTS</sequence>
<gene>
    <name evidence="2" type="ORF">FHX73_12423</name>
</gene>
<dbReference type="EMBL" id="VIWT01000002">
    <property type="protein sequence ID" value="TWF91311.1"/>
    <property type="molecule type" value="Genomic_DNA"/>
</dbReference>
<dbReference type="InterPro" id="IPR050237">
    <property type="entry name" value="ATP-dep_AMP-bd_enzyme"/>
</dbReference>
<dbReference type="Proteomes" id="UP000317940">
    <property type="component" value="Unassembled WGS sequence"/>
</dbReference>
<dbReference type="PANTHER" id="PTHR43767:SF1">
    <property type="entry name" value="NONRIBOSOMAL PEPTIDE SYNTHASE PES1 (EUROFUNG)-RELATED"/>
    <property type="match status" value="1"/>
</dbReference>
<organism evidence="2 3">
    <name type="scientific">Kitasatospora viridis</name>
    <dbReference type="NCBI Taxonomy" id="281105"/>
    <lineage>
        <taxon>Bacteria</taxon>
        <taxon>Bacillati</taxon>
        <taxon>Actinomycetota</taxon>
        <taxon>Actinomycetes</taxon>
        <taxon>Kitasatosporales</taxon>
        <taxon>Streptomycetaceae</taxon>
        <taxon>Kitasatospora</taxon>
    </lineage>
</organism>
<keyword evidence="2" id="KW-0436">Ligase</keyword>
<evidence type="ECO:0000313" key="3">
    <source>
        <dbReference type="Proteomes" id="UP000317940"/>
    </source>
</evidence>
<dbReference type="PANTHER" id="PTHR43767">
    <property type="entry name" value="LONG-CHAIN-FATTY-ACID--COA LIGASE"/>
    <property type="match status" value="1"/>
</dbReference>
<dbReference type="InterPro" id="IPR020845">
    <property type="entry name" value="AMP-binding_CS"/>
</dbReference>
<dbReference type="RefSeq" id="WP_246213943.1">
    <property type="nucleotide sequence ID" value="NZ_BAAAMZ010000010.1"/>
</dbReference>
<comment type="caution">
    <text evidence="2">The sequence shown here is derived from an EMBL/GenBank/DDBJ whole genome shotgun (WGS) entry which is preliminary data.</text>
</comment>
<dbReference type="SUPFAM" id="SSF56801">
    <property type="entry name" value="Acetyl-CoA synthetase-like"/>
    <property type="match status" value="1"/>
</dbReference>
<evidence type="ECO:0000259" key="1">
    <source>
        <dbReference type="Pfam" id="PF00501"/>
    </source>
</evidence>
<name>A0A561TW27_9ACTN</name>
<dbReference type="Gene3D" id="3.40.50.12780">
    <property type="entry name" value="N-terminal domain of ligase-like"/>
    <property type="match status" value="1"/>
</dbReference>
<dbReference type="AlphaFoldDB" id="A0A561TW27"/>
<dbReference type="GO" id="GO:0016874">
    <property type="term" value="F:ligase activity"/>
    <property type="evidence" value="ECO:0007669"/>
    <property type="project" value="UniProtKB-KW"/>
</dbReference>
<protein>
    <submittedName>
        <fullName evidence="2">Acyl-CoA synthetase (AMP-forming)/AMP-acid ligase II</fullName>
    </submittedName>
</protein>
<dbReference type="PROSITE" id="PS00455">
    <property type="entry name" value="AMP_BINDING"/>
    <property type="match status" value="1"/>
</dbReference>
<dbReference type="Pfam" id="PF00501">
    <property type="entry name" value="AMP-binding"/>
    <property type="match status" value="1"/>
</dbReference>
<reference evidence="2 3" key="1">
    <citation type="submission" date="2019-06" db="EMBL/GenBank/DDBJ databases">
        <title>Sequencing the genomes of 1000 actinobacteria strains.</title>
        <authorList>
            <person name="Klenk H.-P."/>
        </authorList>
    </citation>
    <scope>NUCLEOTIDE SEQUENCE [LARGE SCALE GENOMIC DNA]</scope>
    <source>
        <strain evidence="2 3">DSM 44826</strain>
    </source>
</reference>
<proteinExistence type="predicted"/>
<keyword evidence="3" id="KW-1185">Reference proteome</keyword>
<dbReference type="InterPro" id="IPR042099">
    <property type="entry name" value="ANL_N_sf"/>
</dbReference>
<evidence type="ECO:0000313" key="2">
    <source>
        <dbReference type="EMBL" id="TWF91311.1"/>
    </source>
</evidence>
<feature type="domain" description="AMP-dependent synthetase/ligase" evidence="1">
    <location>
        <begin position="10"/>
        <end position="377"/>
    </location>
</feature>